<dbReference type="Pfam" id="PF09949">
    <property type="entry name" value="APP1_cat"/>
    <property type="match status" value="1"/>
</dbReference>
<accession>A0AAP2CJT4</accession>
<dbReference type="InterPro" id="IPR019236">
    <property type="entry name" value="APP1_cat"/>
</dbReference>
<dbReference type="Proteomes" id="UP001319104">
    <property type="component" value="Unassembled WGS sequence"/>
</dbReference>
<evidence type="ECO:0000313" key="3">
    <source>
        <dbReference type="Proteomes" id="UP001319104"/>
    </source>
</evidence>
<sequence>MIARLLTLPFRYGFSKLKRAVGKLDMIQIEPLYAFGNERKVYIKARVVESYKQSVPSERKSAPKNMLAAVRRYSGSSVSDVEVAARLGDKEIVMVSDEEGILEGKFKTPKTAKQELVSFTFIENGDLSYQQKEVLFPVSRYSSDHPLGIISDIDDTILVSKATQLGEKLWLSISKNAYTRRPFPGISKFYKGLTNHEENPVFYVSSSDWNLNELIKDFLEYRHIPRGPLLLQDLHVNIRNIWKSGGGSHQHKKDKIILLFKLYRSMKFILVGDSGQHDPELYAEAIEEFPDKVIAVYIRIIKPMDDERRGLLDRFKNKVVIAYVKNTHEAIDHALENGFIKPNTI</sequence>
<evidence type="ECO:0000259" key="1">
    <source>
        <dbReference type="Pfam" id="PF09949"/>
    </source>
</evidence>
<keyword evidence="3" id="KW-1185">Reference proteome</keyword>
<protein>
    <submittedName>
        <fullName evidence="2">DUF2183 domain-containing protein</fullName>
    </submittedName>
</protein>
<dbReference type="InterPro" id="IPR052935">
    <property type="entry name" value="Mg2+_PAP"/>
</dbReference>
<dbReference type="AlphaFoldDB" id="A0AAP2CJT4"/>
<comment type="caution">
    <text evidence="2">The sequence shown here is derived from an EMBL/GenBank/DDBJ whole genome shotgun (WGS) entry which is preliminary data.</text>
</comment>
<gene>
    <name evidence="2" type="ORF">KI659_13625</name>
</gene>
<proteinExistence type="predicted"/>
<reference evidence="2 3" key="1">
    <citation type="submission" date="2021-05" db="EMBL/GenBank/DDBJ databases">
        <authorList>
            <person name="Zhang Z.D."/>
            <person name="Osman G."/>
        </authorList>
    </citation>
    <scope>NUCLEOTIDE SEQUENCE [LARGE SCALE GENOMIC DNA]</scope>
    <source>
        <strain evidence="2 3">KCTC 32217</strain>
    </source>
</reference>
<dbReference type="PANTHER" id="PTHR28208:SF3">
    <property type="entry name" value="PHOSPHATIDATE PHOSPHATASE APP1"/>
    <property type="match status" value="1"/>
</dbReference>
<dbReference type="EMBL" id="JAHCMY010000008">
    <property type="protein sequence ID" value="MBS9525054.1"/>
    <property type="molecule type" value="Genomic_DNA"/>
</dbReference>
<name>A0AAP2CJT4_9BACT</name>
<evidence type="ECO:0000313" key="2">
    <source>
        <dbReference type="EMBL" id="MBS9525054.1"/>
    </source>
</evidence>
<dbReference type="GO" id="GO:0008195">
    <property type="term" value="F:phosphatidate phosphatase activity"/>
    <property type="evidence" value="ECO:0007669"/>
    <property type="project" value="InterPro"/>
</dbReference>
<feature type="domain" description="Phosphatidate phosphatase APP1 catalytic" evidence="1">
    <location>
        <begin position="148"/>
        <end position="299"/>
    </location>
</feature>
<organism evidence="2 3">
    <name type="scientific">Litoribacter ruber</name>
    <dbReference type="NCBI Taxonomy" id="702568"/>
    <lineage>
        <taxon>Bacteria</taxon>
        <taxon>Pseudomonadati</taxon>
        <taxon>Bacteroidota</taxon>
        <taxon>Cytophagia</taxon>
        <taxon>Cytophagales</taxon>
        <taxon>Cyclobacteriaceae</taxon>
        <taxon>Litoribacter</taxon>
    </lineage>
</organism>
<dbReference type="PANTHER" id="PTHR28208">
    <property type="entry name" value="PHOSPHATIDATE PHOSPHATASE APP1"/>
    <property type="match status" value="1"/>
</dbReference>
<dbReference type="RefSeq" id="WP_213945918.1">
    <property type="nucleotide sequence ID" value="NZ_JAHBGI010000006.1"/>
</dbReference>